<feature type="transmembrane region" description="Helical" evidence="2">
    <location>
        <begin position="159"/>
        <end position="178"/>
    </location>
</feature>
<keyword evidence="2" id="KW-0812">Transmembrane</keyword>
<comment type="caution">
    <text evidence="4">The sequence shown here is derived from an EMBL/GenBank/DDBJ whole genome shotgun (WGS) entry which is preliminary data.</text>
</comment>
<feature type="transmembrane region" description="Helical" evidence="2">
    <location>
        <begin position="184"/>
        <end position="207"/>
    </location>
</feature>
<dbReference type="InterPro" id="IPR036938">
    <property type="entry name" value="PAP2/HPO_sf"/>
</dbReference>
<evidence type="ECO:0000256" key="2">
    <source>
        <dbReference type="SAM" id="Phobius"/>
    </source>
</evidence>
<feature type="region of interest" description="Disordered" evidence="1">
    <location>
        <begin position="211"/>
        <end position="230"/>
    </location>
</feature>
<dbReference type="PANTHER" id="PTHR14969:SF13">
    <property type="entry name" value="AT30094P"/>
    <property type="match status" value="1"/>
</dbReference>
<dbReference type="Proteomes" id="UP001595823">
    <property type="component" value="Unassembled WGS sequence"/>
</dbReference>
<feature type="transmembrane region" description="Helical" evidence="2">
    <location>
        <begin position="93"/>
        <end position="113"/>
    </location>
</feature>
<protein>
    <submittedName>
        <fullName evidence="4">Phosphatase PAP2 family protein</fullName>
    </submittedName>
</protein>
<evidence type="ECO:0000256" key="1">
    <source>
        <dbReference type="SAM" id="MobiDB-lite"/>
    </source>
</evidence>
<dbReference type="CDD" id="cd03392">
    <property type="entry name" value="PAP2_like_2"/>
    <property type="match status" value="1"/>
</dbReference>
<evidence type="ECO:0000313" key="5">
    <source>
        <dbReference type="Proteomes" id="UP001595823"/>
    </source>
</evidence>
<organism evidence="4 5">
    <name type="scientific">Salininema proteolyticum</name>
    <dbReference type="NCBI Taxonomy" id="1607685"/>
    <lineage>
        <taxon>Bacteria</taxon>
        <taxon>Bacillati</taxon>
        <taxon>Actinomycetota</taxon>
        <taxon>Actinomycetes</taxon>
        <taxon>Glycomycetales</taxon>
        <taxon>Glycomycetaceae</taxon>
        <taxon>Salininema</taxon>
    </lineage>
</organism>
<dbReference type="InterPro" id="IPR000326">
    <property type="entry name" value="PAP2/HPO"/>
</dbReference>
<accession>A0ABV8U161</accession>
<evidence type="ECO:0000259" key="3">
    <source>
        <dbReference type="SMART" id="SM00014"/>
    </source>
</evidence>
<feature type="transmembrane region" description="Helical" evidence="2">
    <location>
        <begin position="12"/>
        <end position="31"/>
    </location>
</feature>
<dbReference type="Gene3D" id="1.20.144.10">
    <property type="entry name" value="Phosphatidic acid phosphatase type 2/haloperoxidase"/>
    <property type="match status" value="2"/>
</dbReference>
<dbReference type="RefSeq" id="WP_380622935.1">
    <property type="nucleotide sequence ID" value="NZ_JBHSDK010000021.1"/>
</dbReference>
<evidence type="ECO:0000313" key="4">
    <source>
        <dbReference type="EMBL" id="MFC4336732.1"/>
    </source>
</evidence>
<reference evidence="5" key="1">
    <citation type="journal article" date="2019" name="Int. J. Syst. Evol. Microbiol.">
        <title>The Global Catalogue of Microorganisms (GCM) 10K type strain sequencing project: providing services to taxonomists for standard genome sequencing and annotation.</title>
        <authorList>
            <consortium name="The Broad Institute Genomics Platform"/>
            <consortium name="The Broad Institute Genome Sequencing Center for Infectious Disease"/>
            <person name="Wu L."/>
            <person name="Ma J."/>
        </authorList>
    </citation>
    <scope>NUCLEOTIDE SEQUENCE [LARGE SCALE GENOMIC DNA]</scope>
    <source>
        <strain evidence="5">IBRC-M 10908</strain>
    </source>
</reference>
<feature type="compositionally biased region" description="Basic and acidic residues" evidence="1">
    <location>
        <begin position="211"/>
        <end position="224"/>
    </location>
</feature>
<dbReference type="PANTHER" id="PTHR14969">
    <property type="entry name" value="SPHINGOSINE-1-PHOSPHATE PHOSPHOHYDROLASE"/>
    <property type="match status" value="1"/>
</dbReference>
<keyword evidence="2" id="KW-0472">Membrane</keyword>
<gene>
    <name evidence="4" type="ORF">ACFPET_16145</name>
</gene>
<feature type="transmembrane region" description="Helical" evidence="2">
    <location>
        <begin position="133"/>
        <end position="152"/>
    </location>
</feature>
<feature type="domain" description="Phosphatidic acid phosphatase type 2/haloperoxidase" evidence="3">
    <location>
        <begin position="92"/>
        <end position="199"/>
    </location>
</feature>
<dbReference type="EMBL" id="JBHSDK010000021">
    <property type="protein sequence ID" value="MFC4336732.1"/>
    <property type="molecule type" value="Genomic_DNA"/>
</dbReference>
<dbReference type="SMART" id="SM00014">
    <property type="entry name" value="acidPPc"/>
    <property type="match status" value="1"/>
</dbReference>
<keyword evidence="2" id="KW-1133">Transmembrane helix</keyword>
<keyword evidence="5" id="KW-1185">Reference proteome</keyword>
<proteinExistence type="predicted"/>
<sequence length="230" mass="25152">MLLIRRRPAAPLLVGIPLLAVAASLALVIRVDPADPPFQGLDDWWAGVADGSRASAWWWPAEFFNLLGSPIGLIVPIALAGFVFWYGRWRTAVFMGVCYIAVQAVNSGLKAFADRPRPEDGLVAVHGASFPSGHSARMAVLVFVIGMFLVPLARRRRWWAIGAVLAAAMMWARTWQHAHWLTDVAGGACVGLGVALLLWFALSPWVLRDEAPSGRHSRPDDTMRIPRITA</sequence>
<dbReference type="Pfam" id="PF01569">
    <property type="entry name" value="PAP2"/>
    <property type="match status" value="1"/>
</dbReference>
<feature type="transmembrane region" description="Helical" evidence="2">
    <location>
        <begin position="63"/>
        <end position="86"/>
    </location>
</feature>
<name>A0ABV8U161_9ACTN</name>
<dbReference type="SUPFAM" id="SSF48317">
    <property type="entry name" value="Acid phosphatase/Vanadium-dependent haloperoxidase"/>
    <property type="match status" value="1"/>
</dbReference>